<evidence type="ECO:0000313" key="2">
    <source>
        <dbReference type="Proteomes" id="UP001176941"/>
    </source>
</evidence>
<keyword evidence="2" id="KW-1185">Reference proteome</keyword>
<proteinExistence type="predicted"/>
<dbReference type="EMBL" id="OX459950">
    <property type="protein sequence ID" value="CAI9156491.1"/>
    <property type="molecule type" value="Genomic_DNA"/>
</dbReference>
<accession>A0ABN8Y5G2</accession>
<name>A0ABN8Y5G2_RANTA</name>
<protein>
    <submittedName>
        <fullName evidence="1">Uncharacterized protein</fullName>
    </submittedName>
</protein>
<reference evidence="1" key="1">
    <citation type="submission" date="2023-04" db="EMBL/GenBank/DDBJ databases">
        <authorList>
            <consortium name="ELIXIR-Norway"/>
        </authorList>
    </citation>
    <scope>NUCLEOTIDE SEQUENCE [LARGE SCALE GENOMIC DNA]</scope>
</reference>
<dbReference type="Proteomes" id="UP001176941">
    <property type="component" value="Chromosome 14"/>
</dbReference>
<organism evidence="1 2">
    <name type="scientific">Rangifer tarandus platyrhynchus</name>
    <name type="common">Svalbard reindeer</name>
    <dbReference type="NCBI Taxonomy" id="3082113"/>
    <lineage>
        <taxon>Eukaryota</taxon>
        <taxon>Metazoa</taxon>
        <taxon>Chordata</taxon>
        <taxon>Craniata</taxon>
        <taxon>Vertebrata</taxon>
        <taxon>Euteleostomi</taxon>
        <taxon>Mammalia</taxon>
        <taxon>Eutheria</taxon>
        <taxon>Laurasiatheria</taxon>
        <taxon>Artiodactyla</taxon>
        <taxon>Ruminantia</taxon>
        <taxon>Pecora</taxon>
        <taxon>Cervidae</taxon>
        <taxon>Odocoileinae</taxon>
        <taxon>Rangifer</taxon>
    </lineage>
</organism>
<evidence type="ECO:0000313" key="1">
    <source>
        <dbReference type="EMBL" id="CAI9156491.1"/>
    </source>
</evidence>
<sequence>MMSFVSPLKIKTDRDHIFPRLPQEYQETEPHLSREEIQLLIYLDEITPFSLFFSKSPYLGQLLFQMSWESFQEHSCNSSRQGTAFCTQYLTEAGRKSPGYRLSLSLIPVDSTSELFRLPCLPRDTRRRGNGQEL</sequence>
<gene>
    <name evidence="1" type="ORF">MRATA1EN1_LOCUS5453</name>
</gene>